<dbReference type="Gene3D" id="1.20.1280.50">
    <property type="match status" value="1"/>
</dbReference>
<dbReference type="EMBL" id="ML992670">
    <property type="protein sequence ID" value="KAF2213665.1"/>
    <property type="molecule type" value="Genomic_DNA"/>
</dbReference>
<sequence>MFEILEQVMLYLPMQTMLLAAGVCTRWRDVSRDSRAIRRALFLEPVPIEPLGYMDWEFDAKDHYQAFWELTDNPERNKPICGELGLKTHVRYLAHWGRTRTDVNKYRVFVNPLLAKLFPILSPTGTWNGPDIPPGMQNREASWRKMLLTQPPVALIFIKCSRVERVWELHMLHTFHTDSPVSGLSGRHLWHRLGGESKRMWITGSEHWEEYRGAEDLERIIIEEGDA</sequence>
<dbReference type="SUPFAM" id="SSF81383">
    <property type="entry name" value="F-box domain"/>
    <property type="match status" value="1"/>
</dbReference>
<dbReference type="AlphaFoldDB" id="A0A6A6FJP5"/>
<proteinExistence type="predicted"/>
<dbReference type="InterPro" id="IPR036047">
    <property type="entry name" value="F-box-like_dom_sf"/>
</dbReference>
<dbReference type="InterPro" id="IPR001810">
    <property type="entry name" value="F-box_dom"/>
</dbReference>
<dbReference type="GO" id="GO:0016798">
    <property type="term" value="F:hydrolase activity, acting on glycosyl bonds"/>
    <property type="evidence" value="ECO:0007669"/>
    <property type="project" value="UniProtKB-KW"/>
</dbReference>
<accession>A0A6A6FJP5</accession>
<dbReference type="PROSITE" id="PS00820">
    <property type="entry name" value="GLUCOAMYLASE"/>
    <property type="match status" value="1"/>
</dbReference>
<protein>
    <recommendedName>
        <fullName evidence="3">F-box domain-containing protein</fullName>
    </recommendedName>
</protein>
<keyword evidence="5" id="KW-1185">Reference proteome</keyword>
<evidence type="ECO:0000259" key="3">
    <source>
        <dbReference type="Pfam" id="PF12937"/>
    </source>
</evidence>
<keyword evidence="1" id="KW-0378">Hydrolase</keyword>
<dbReference type="Proteomes" id="UP000799539">
    <property type="component" value="Unassembled WGS sequence"/>
</dbReference>
<organism evidence="4 5">
    <name type="scientific">Cercospora zeae-maydis SCOH1-5</name>
    <dbReference type="NCBI Taxonomy" id="717836"/>
    <lineage>
        <taxon>Eukaryota</taxon>
        <taxon>Fungi</taxon>
        <taxon>Dikarya</taxon>
        <taxon>Ascomycota</taxon>
        <taxon>Pezizomycotina</taxon>
        <taxon>Dothideomycetes</taxon>
        <taxon>Dothideomycetidae</taxon>
        <taxon>Mycosphaerellales</taxon>
        <taxon>Mycosphaerellaceae</taxon>
        <taxon>Cercospora</taxon>
    </lineage>
</organism>
<gene>
    <name evidence="4" type="ORF">CERZMDRAFT_83794</name>
</gene>
<reference evidence="4" key="1">
    <citation type="journal article" date="2020" name="Stud. Mycol.">
        <title>101 Dothideomycetes genomes: a test case for predicting lifestyles and emergence of pathogens.</title>
        <authorList>
            <person name="Haridas S."/>
            <person name="Albert R."/>
            <person name="Binder M."/>
            <person name="Bloem J."/>
            <person name="Labutti K."/>
            <person name="Salamov A."/>
            <person name="Andreopoulos B."/>
            <person name="Baker S."/>
            <person name="Barry K."/>
            <person name="Bills G."/>
            <person name="Bluhm B."/>
            <person name="Cannon C."/>
            <person name="Castanera R."/>
            <person name="Culley D."/>
            <person name="Daum C."/>
            <person name="Ezra D."/>
            <person name="Gonzalez J."/>
            <person name="Henrissat B."/>
            <person name="Kuo A."/>
            <person name="Liang C."/>
            <person name="Lipzen A."/>
            <person name="Lutzoni F."/>
            <person name="Magnuson J."/>
            <person name="Mondo S."/>
            <person name="Nolan M."/>
            <person name="Ohm R."/>
            <person name="Pangilinan J."/>
            <person name="Park H.-J."/>
            <person name="Ramirez L."/>
            <person name="Alfaro M."/>
            <person name="Sun H."/>
            <person name="Tritt A."/>
            <person name="Yoshinaga Y."/>
            <person name="Zwiers L.-H."/>
            <person name="Turgeon B."/>
            <person name="Goodwin S."/>
            <person name="Spatafora J."/>
            <person name="Crous P."/>
            <person name="Grigoriev I."/>
        </authorList>
    </citation>
    <scope>NUCLEOTIDE SEQUENCE</scope>
    <source>
        <strain evidence="4">SCOH1-5</strain>
    </source>
</reference>
<keyword evidence="2" id="KW-0326">Glycosidase</keyword>
<dbReference type="InterPro" id="IPR046966">
    <property type="entry name" value="Glucoamylase_active_site"/>
</dbReference>
<evidence type="ECO:0000313" key="4">
    <source>
        <dbReference type="EMBL" id="KAF2213665.1"/>
    </source>
</evidence>
<name>A0A6A6FJP5_9PEZI</name>
<dbReference type="Pfam" id="PF12937">
    <property type="entry name" value="F-box-like"/>
    <property type="match status" value="1"/>
</dbReference>
<evidence type="ECO:0000256" key="2">
    <source>
        <dbReference type="ARBA" id="ARBA00023295"/>
    </source>
</evidence>
<dbReference type="OrthoDB" id="3800738at2759"/>
<evidence type="ECO:0000313" key="5">
    <source>
        <dbReference type="Proteomes" id="UP000799539"/>
    </source>
</evidence>
<evidence type="ECO:0000256" key="1">
    <source>
        <dbReference type="ARBA" id="ARBA00022801"/>
    </source>
</evidence>
<feature type="domain" description="F-box" evidence="3">
    <location>
        <begin position="3"/>
        <end position="41"/>
    </location>
</feature>